<evidence type="ECO:0000313" key="7">
    <source>
        <dbReference type="EMBL" id="SKC42431.1"/>
    </source>
</evidence>
<protein>
    <submittedName>
        <fullName evidence="7">Carbon-monoxide dehydrogenase small subunit</fullName>
    </submittedName>
</protein>
<evidence type="ECO:0000256" key="4">
    <source>
        <dbReference type="ARBA" id="ARBA00023004"/>
    </source>
</evidence>
<accession>A0A1T5ITD5</accession>
<dbReference type="InterPro" id="IPR001041">
    <property type="entry name" value="2Fe-2S_ferredoxin-type"/>
</dbReference>
<dbReference type="GO" id="GO:0046872">
    <property type="term" value="F:metal ion binding"/>
    <property type="evidence" value="ECO:0007669"/>
    <property type="project" value="UniProtKB-KW"/>
</dbReference>
<dbReference type="CDD" id="cd00207">
    <property type="entry name" value="fer2"/>
    <property type="match status" value="1"/>
</dbReference>
<keyword evidence="4" id="KW-0408">Iron</keyword>
<dbReference type="PANTHER" id="PTHR44379">
    <property type="entry name" value="OXIDOREDUCTASE WITH IRON-SULFUR SUBUNIT"/>
    <property type="match status" value="1"/>
</dbReference>
<dbReference type="AlphaFoldDB" id="A0A1T5ITD5"/>
<dbReference type="GO" id="GO:0016491">
    <property type="term" value="F:oxidoreductase activity"/>
    <property type="evidence" value="ECO:0007669"/>
    <property type="project" value="UniProtKB-KW"/>
</dbReference>
<keyword evidence="3" id="KW-0560">Oxidoreductase</keyword>
<dbReference type="PROSITE" id="PS00197">
    <property type="entry name" value="2FE2S_FER_1"/>
    <property type="match status" value="1"/>
</dbReference>
<name>A0A1T5ITD5_9FIRM</name>
<evidence type="ECO:0000256" key="3">
    <source>
        <dbReference type="ARBA" id="ARBA00023002"/>
    </source>
</evidence>
<feature type="domain" description="2Fe-2S ferredoxin-type" evidence="6">
    <location>
        <begin position="3"/>
        <end position="79"/>
    </location>
</feature>
<dbReference type="EMBL" id="FUZT01000001">
    <property type="protein sequence ID" value="SKC42431.1"/>
    <property type="molecule type" value="Genomic_DNA"/>
</dbReference>
<dbReference type="OrthoDB" id="9796880at2"/>
<dbReference type="RefSeq" id="WP_139380233.1">
    <property type="nucleotide sequence ID" value="NZ_FUZT01000001.1"/>
</dbReference>
<sequence>MKYRVKFILNNEEVEHYVEANKTLLKMLREDFNLTSAKEGCGAGECGACTVIMNGKPVNACLVLAPEANESTILTVEGLSDGKTLDDLQVAFVERGAIQCGYCTPGMIMMAKALLDRKANPTEEEVKEAISGNLCRCTGYKKIIEAIMDIAEKNVN</sequence>
<reference evidence="7 8" key="1">
    <citation type="submission" date="2017-02" db="EMBL/GenBank/DDBJ databases">
        <authorList>
            <person name="Peterson S.W."/>
        </authorList>
    </citation>
    <scope>NUCLEOTIDE SEQUENCE [LARGE SCALE GENOMIC DNA]</scope>
    <source>
        <strain evidence="7 8">M1</strain>
    </source>
</reference>
<keyword evidence="1" id="KW-0001">2Fe-2S</keyword>
<dbReference type="FunFam" id="1.10.150.120:FF:000003">
    <property type="entry name" value="Carbon monoxide dehydrogenase, small subunit"/>
    <property type="match status" value="1"/>
</dbReference>
<proteinExistence type="predicted"/>
<evidence type="ECO:0000313" key="8">
    <source>
        <dbReference type="Proteomes" id="UP000190285"/>
    </source>
</evidence>
<dbReference type="InterPro" id="IPR002888">
    <property type="entry name" value="2Fe-2S-bd"/>
</dbReference>
<dbReference type="InterPro" id="IPR036010">
    <property type="entry name" value="2Fe-2S_ferredoxin-like_sf"/>
</dbReference>
<dbReference type="Proteomes" id="UP000190285">
    <property type="component" value="Unassembled WGS sequence"/>
</dbReference>
<keyword evidence="2" id="KW-0479">Metal-binding</keyword>
<dbReference type="InterPro" id="IPR036884">
    <property type="entry name" value="2Fe-2S-bd_dom_sf"/>
</dbReference>
<evidence type="ECO:0000256" key="1">
    <source>
        <dbReference type="ARBA" id="ARBA00022714"/>
    </source>
</evidence>
<evidence type="ECO:0000259" key="6">
    <source>
        <dbReference type="PROSITE" id="PS51085"/>
    </source>
</evidence>
<dbReference type="Pfam" id="PF01799">
    <property type="entry name" value="Fer2_2"/>
    <property type="match status" value="1"/>
</dbReference>
<dbReference type="GO" id="GO:0051537">
    <property type="term" value="F:2 iron, 2 sulfur cluster binding"/>
    <property type="evidence" value="ECO:0007669"/>
    <property type="project" value="UniProtKB-KW"/>
</dbReference>
<dbReference type="InterPro" id="IPR051452">
    <property type="entry name" value="Diverse_Oxidoreductases"/>
</dbReference>
<dbReference type="Gene3D" id="1.10.150.120">
    <property type="entry name" value="[2Fe-2S]-binding domain"/>
    <property type="match status" value="1"/>
</dbReference>
<dbReference type="InterPro" id="IPR006058">
    <property type="entry name" value="2Fe2S_fd_BS"/>
</dbReference>
<dbReference type="SUPFAM" id="SSF47741">
    <property type="entry name" value="CO dehydrogenase ISP C-domain like"/>
    <property type="match status" value="1"/>
</dbReference>
<keyword evidence="8" id="KW-1185">Reference proteome</keyword>
<dbReference type="InterPro" id="IPR012675">
    <property type="entry name" value="Beta-grasp_dom_sf"/>
</dbReference>
<dbReference type="SUPFAM" id="SSF54292">
    <property type="entry name" value="2Fe-2S ferredoxin-like"/>
    <property type="match status" value="1"/>
</dbReference>
<dbReference type="PROSITE" id="PS51085">
    <property type="entry name" value="2FE2S_FER_2"/>
    <property type="match status" value="1"/>
</dbReference>
<evidence type="ECO:0000256" key="2">
    <source>
        <dbReference type="ARBA" id="ARBA00022723"/>
    </source>
</evidence>
<dbReference type="PANTHER" id="PTHR44379:SF8">
    <property type="entry name" value="XANTHINE DEHYDROGENASE IRON-SULFUR-BINDING SUBUNIT XDHC-RELATED"/>
    <property type="match status" value="1"/>
</dbReference>
<evidence type="ECO:0000256" key="5">
    <source>
        <dbReference type="ARBA" id="ARBA00023014"/>
    </source>
</evidence>
<gene>
    <name evidence="7" type="ORF">SAMN02194393_00728</name>
</gene>
<dbReference type="STRING" id="36842.SAMN02194393_00728"/>
<organism evidence="7 8">
    <name type="scientific">Maledivibacter halophilus</name>
    <dbReference type="NCBI Taxonomy" id="36842"/>
    <lineage>
        <taxon>Bacteria</taxon>
        <taxon>Bacillati</taxon>
        <taxon>Bacillota</taxon>
        <taxon>Clostridia</taxon>
        <taxon>Peptostreptococcales</taxon>
        <taxon>Caminicellaceae</taxon>
        <taxon>Maledivibacter</taxon>
    </lineage>
</organism>
<keyword evidence="5" id="KW-0411">Iron-sulfur</keyword>
<dbReference type="Gene3D" id="3.10.20.30">
    <property type="match status" value="1"/>
</dbReference>
<dbReference type="Pfam" id="PF00111">
    <property type="entry name" value="Fer2"/>
    <property type="match status" value="1"/>
</dbReference>